<evidence type="ECO:0000313" key="11">
    <source>
        <dbReference type="EMBL" id="AKC63590.1"/>
    </source>
</evidence>
<reference evidence="11 12" key="1">
    <citation type="journal article" date="2015" name="PLoS ONE">
        <title>A universal mariner transposon system for forward genetic studies in the genus clostridium.</title>
        <authorList>
            <person name="Zhang Y."/>
            <person name="Grosse-Honebrink A."/>
            <person name="Minton N.P."/>
        </authorList>
    </citation>
    <scope>NUCLEOTIDE SEQUENCE [LARGE SCALE GENOMIC DNA]</scope>
    <source>
        <strain evidence="11 12">NCIMB 10696</strain>
    </source>
</reference>
<organism evidence="11 12">
    <name type="scientific">Clostridium sporogenes</name>
    <dbReference type="NCBI Taxonomy" id="1509"/>
    <lineage>
        <taxon>Bacteria</taxon>
        <taxon>Bacillati</taxon>
        <taxon>Bacillota</taxon>
        <taxon>Clostridia</taxon>
        <taxon>Eubacteriales</taxon>
        <taxon>Clostridiaceae</taxon>
        <taxon>Clostridium</taxon>
    </lineage>
</organism>
<dbReference type="InterPro" id="IPR046953">
    <property type="entry name" value="Spore_GerAC-like_C"/>
</dbReference>
<evidence type="ECO:0000256" key="6">
    <source>
        <dbReference type="ARBA" id="ARBA00023139"/>
    </source>
</evidence>
<dbReference type="PANTHER" id="PTHR35789:SF1">
    <property type="entry name" value="SPORE GERMINATION PROTEIN B3"/>
    <property type="match status" value="1"/>
</dbReference>
<dbReference type="RefSeq" id="WP_050481923.1">
    <property type="nucleotide sequence ID" value="NZ_CP009225.1"/>
</dbReference>
<comment type="similarity">
    <text evidence="2">Belongs to the GerABKC lipoprotein family.</text>
</comment>
<keyword evidence="8" id="KW-0812">Transmembrane</keyword>
<keyword evidence="4" id="KW-0732">Signal</keyword>
<feature type="domain" description="Spore germination protein N-terminal" evidence="10">
    <location>
        <begin position="39"/>
        <end position="207"/>
    </location>
</feature>
<dbReference type="EMBL" id="CP009225">
    <property type="protein sequence ID" value="AKC63590.1"/>
    <property type="molecule type" value="Genomic_DNA"/>
</dbReference>
<evidence type="ECO:0000256" key="5">
    <source>
        <dbReference type="ARBA" id="ARBA00023136"/>
    </source>
</evidence>
<evidence type="ECO:0000256" key="7">
    <source>
        <dbReference type="ARBA" id="ARBA00023288"/>
    </source>
</evidence>
<accession>A0A7U4LNY4</accession>
<evidence type="ECO:0000313" key="12">
    <source>
        <dbReference type="Proteomes" id="UP000033052"/>
    </source>
</evidence>
<dbReference type="Gene3D" id="3.30.300.210">
    <property type="entry name" value="Nutrient germinant receptor protein C, domain 3"/>
    <property type="match status" value="1"/>
</dbReference>
<keyword evidence="3" id="KW-0309">Germination</keyword>
<keyword evidence="5 8" id="KW-0472">Membrane</keyword>
<evidence type="ECO:0000256" key="2">
    <source>
        <dbReference type="ARBA" id="ARBA00007886"/>
    </source>
</evidence>
<evidence type="ECO:0000256" key="3">
    <source>
        <dbReference type="ARBA" id="ARBA00022544"/>
    </source>
</evidence>
<dbReference type="PANTHER" id="PTHR35789">
    <property type="entry name" value="SPORE GERMINATION PROTEIN B3"/>
    <property type="match status" value="1"/>
</dbReference>
<evidence type="ECO:0000256" key="4">
    <source>
        <dbReference type="ARBA" id="ARBA00022729"/>
    </source>
</evidence>
<name>A0A7U4LNY4_CLOSG</name>
<comment type="subcellular location">
    <subcellularLocation>
        <location evidence="1">Membrane</location>
        <topology evidence="1">Lipid-anchor</topology>
    </subcellularLocation>
</comment>
<sequence length="398" mass="45988">MKKLAQKLMKILESNRINIIILIIIILNIYYYDPNIKYAEELDIPSGIGYDFQTKIDNIRYYQIPISAYIFNPNGTSTSTVHEGKGETLLKTRQYRQRKSNRKFLLGNEKVYLISEKSAYDGVNEIINLLFFNPLANSRAFTVVCAGNPKDMLNHKIQGYASSADYIYGLIQNSPQYNFFPVKAYTTSINYYQLKAEGKSLVLPYIEATKNGIEITGMAIFKGDKMEKKIDVDDMQVLNRLREDKTKGIISVIKSYNQFAEMDCYIKRKVECYKEKDKYKFVIKLDIKGDMINCRSCKNELCTQEGKDGVVKEFEEKIYKESYEFINKMQNEYKIDLLNLGSVAAAEYGRHTGVNWDDVVSNSEIELDINMRLIRGARGTFKLISFNDKAKYYLVSLN</sequence>
<evidence type="ECO:0000256" key="8">
    <source>
        <dbReference type="SAM" id="Phobius"/>
    </source>
</evidence>
<dbReference type="AlphaFoldDB" id="A0A7U4LNY4"/>
<gene>
    <name evidence="11" type="ORF">CLSPO_c28700</name>
</gene>
<evidence type="ECO:0000256" key="1">
    <source>
        <dbReference type="ARBA" id="ARBA00004635"/>
    </source>
</evidence>
<dbReference type="KEGG" id="cld:CLSPO_c28700"/>
<feature type="transmembrane region" description="Helical" evidence="8">
    <location>
        <begin position="12"/>
        <end position="32"/>
    </location>
</feature>
<evidence type="ECO:0000259" key="9">
    <source>
        <dbReference type="Pfam" id="PF05504"/>
    </source>
</evidence>
<dbReference type="GO" id="GO:0016020">
    <property type="term" value="C:membrane"/>
    <property type="evidence" value="ECO:0007669"/>
    <property type="project" value="UniProtKB-SubCell"/>
</dbReference>
<dbReference type="InterPro" id="IPR008844">
    <property type="entry name" value="Spore_GerAC-like"/>
</dbReference>
<dbReference type="InterPro" id="IPR038501">
    <property type="entry name" value="Spore_GerAC_C_sf"/>
</dbReference>
<dbReference type="InterPro" id="IPR057336">
    <property type="entry name" value="GerAC_N"/>
</dbReference>
<proteinExistence type="inferred from homology"/>
<dbReference type="GeneID" id="92939506"/>
<evidence type="ECO:0000259" key="10">
    <source>
        <dbReference type="Pfam" id="PF25198"/>
    </source>
</evidence>
<dbReference type="Proteomes" id="UP000033052">
    <property type="component" value="Chromosome"/>
</dbReference>
<feature type="domain" description="Spore germination GerAC-like C-terminal" evidence="9">
    <location>
        <begin position="216"/>
        <end position="375"/>
    </location>
</feature>
<dbReference type="Pfam" id="PF05504">
    <property type="entry name" value="Spore_GerAC"/>
    <property type="match status" value="1"/>
</dbReference>
<keyword evidence="8" id="KW-1133">Transmembrane helix</keyword>
<keyword evidence="7" id="KW-0449">Lipoprotein</keyword>
<keyword evidence="6" id="KW-0564">Palmitate</keyword>
<dbReference type="GO" id="GO:0009847">
    <property type="term" value="P:spore germination"/>
    <property type="evidence" value="ECO:0007669"/>
    <property type="project" value="InterPro"/>
</dbReference>
<protein>
    <submittedName>
        <fullName evidence="11">Spore germination protein, GerAC</fullName>
    </submittedName>
</protein>
<dbReference type="Pfam" id="PF25198">
    <property type="entry name" value="Spore_GerAC_N"/>
    <property type="match status" value="1"/>
</dbReference>